<feature type="chain" id="PRO_5002112487" evidence="4">
    <location>
        <begin position="22"/>
        <end position="168"/>
    </location>
</feature>
<dbReference type="GO" id="GO:0004519">
    <property type="term" value="F:endonuclease activity"/>
    <property type="evidence" value="ECO:0007669"/>
    <property type="project" value="UniProtKB-KW"/>
</dbReference>
<evidence type="ECO:0000256" key="4">
    <source>
        <dbReference type="SAM" id="SignalP"/>
    </source>
</evidence>
<dbReference type="STRING" id="345632.GPICK_04410"/>
<keyword evidence="4" id="KW-0732">Signal</keyword>
<keyword evidence="1" id="KW-0540">Nuclease</keyword>
<evidence type="ECO:0000256" key="2">
    <source>
        <dbReference type="ARBA" id="ARBA00022759"/>
    </source>
</evidence>
<name>A0A0B5B831_9BACT</name>
<reference evidence="6 7" key="1">
    <citation type="journal article" date="2015" name="Genome Announc.">
        <title>Complete Genome of Geobacter pickeringii G13T, a Metal-Reducing Isolate from Sedimentary Kaolin Deposits.</title>
        <authorList>
            <person name="Badalamenti J.P."/>
            <person name="Bond D.R."/>
        </authorList>
    </citation>
    <scope>NUCLEOTIDE SEQUENCE [LARGE SCALE GENOMIC DNA]</scope>
    <source>
        <strain evidence="6 7">G13</strain>
    </source>
</reference>
<protein>
    <submittedName>
        <fullName evidence="6">Nuclease</fullName>
    </submittedName>
</protein>
<dbReference type="Pfam" id="PF00565">
    <property type="entry name" value="SNase"/>
    <property type="match status" value="1"/>
</dbReference>
<gene>
    <name evidence="6" type="ORF">GPICK_04410</name>
</gene>
<dbReference type="HOGENOM" id="CLU_046484_7_0_7"/>
<dbReference type="EMBL" id="CP009788">
    <property type="protein sequence ID" value="AJE02712.1"/>
    <property type="molecule type" value="Genomic_DNA"/>
</dbReference>
<evidence type="ECO:0000313" key="7">
    <source>
        <dbReference type="Proteomes" id="UP000057609"/>
    </source>
</evidence>
<accession>A0A0B5B831</accession>
<dbReference type="PROSITE" id="PS50830">
    <property type="entry name" value="TNASE_3"/>
    <property type="match status" value="1"/>
</dbReference>
<dbReference type="PROSITE" id="PS01123">
    <property type="entry name" value="TNASE_1"/>
    <property type="match status" value="1"/>
</dbReference>
<dbReference type="PANTHER" id="PTHR12302">
    <property type="entry name" value="EBNA2 BINDING PROTEIN P100"/>
    <property type="match status" value="1"/>
</dbReference>
<evidence type="ECO:0000256" key="1">
    <source>
        <dbReference type="ARBA" id="ARBA00022722"/>
    </source>
</evidence>
<sequence length="168" mass="18872">MRKFLAASLLLLATAGTPAGADYTTTGLVARVVDGDTLVLNTGRTSPKIRLYGIDAPEIRHMAKPGQPFGPEAKRALEEKVLGKRVTIEIMDVDKNRRIVGIIRVGRRDINREMVEEGWAWAYRRYLTPPLAASYIGAEKGARQARRGLWQQEAPQAPWIFRLRQKLH</sequence>
<dbReference type="SMART" id="SM00318">
    <property type="entry name" value="SNc"/>
    <property type="match status" value="1"/>
</dbReference>
<dbReference type="OrthoDB" id="9805504at2"/>
<dbReference type="Proteomes" id="UP000057609">
    <property type="component" value="Chromosome"/>
</dbReference>
<evidence type="ECO:0000256" key="3">
    <source>
        <dbReference type="ARBA" id="ARBA00022801"/>
    </source>
</evidence>
<dbReference type="InterPro" id="IPR002071">
    <property type="entry name" value="Thermonucl_AS"/>
</dbReference>
<evidence type="ECO:0000259" key="5">
    <source>
        <dbReference type="PROSITE" id="PS50830"/>
    </source>
</evidence>
<dbReference type="RefSeq" id="WP_039740816.1">
    <property type="nucleotide sequence ID" value="NZ_CP009788.1"/>
</dbReference>
<feature type="domain" description="TNase-like" evidence="5">
    <location>
        <begin position="23"/>
        <end position="152"/>
    </location>
</feature>
<keyword evidence="7" id="KW-1185">Reference proteome</keyword>
<dbReference type="PANTHER" id="PTHR12302:SF3">
    <property type="entry name" value="SERINE_THREONINE-PROTEIN KINASE 31"/>
    <property type="match status" value="1"/>
</dbReference>
<organism evidence="6 7">
    <name type="scientific">Geobacter pickeringii</name>
    <dbReference type="NCBI Taxonomy" id="345632"/>
    <lineage>
        <taxon>Bacteria</taxon>
        <taxon>Pseudomonadati</taxon>
        <taxon>Thermodesulfobacteriota</taxon>
        <taxon>Desulfuromonadia</taxon>
        <taxon>Geobacterales</taxon>
        <taxon>Geobacteraceae</taxon>
        <taxon>Geobacter</taxon>
    </lineage>
</organism>
<dbReference type="KEGG" id="gpi:GPICK_04410"/>
<keyword evidence="2" id="KW-0255">Endonuclease</keyword>
<dbReference type="Gene3D" id="2.40.50.90">
    <property type="match status" value="1"/>
</dbReference>
<dbReference type="GO" id="GO:0003676">
    <property type="term" value="F:nucleic acid binding"/>
    <property type="evidence" value="ECO:0007669"/>
    <property type="project" value="InterPro"/>
</dbReference>
<evidence type="ECO:0000313" key="6">
    <source>
        <dbReference type="EMBL" id="AJE02712.1"/>
    </source>
</evidence>
<proteinExistence type="predicted"/>
<dbReference type="SUPFAM" id="SSF50199">
    <property type="entry name" value="Staphylococcal nuclease"/>
    <property type="match status" value="1"/>
</dbReference>
<dbReference type="InterPro" id="IPR016071">
    <property type="entry name" value="Staphylococal_nuclease_OB-fold"/>
</dbReference>
<dbReference type="InterPro" id="IPR035437">
    <property type="entry name" value="SNase_OB-fold_sf"/>
</dbReference>
<feature type="signal peptide" evidence="4">
    <location>
        <begin position="1"/>
        <end position="21"/>
    </location>
</feature>
<dbReference type="GO" id="GO:0016787">
    <property type="term" value="F:hydrolase activity"/>
    <property type="evidence" value="ECO:0007669"/>
    <property type="project" value="UniProtKB-KW"/>
</dbReference>
<dbReference type="AlphaFoldDB" id="A0A0B5B831"/>
<keyword evidence="3" id="KW-0378">Hydrolase</keyword>